<dbReference type="RefSeq" id="WP_252082358.1">
    <property type="nucleotide sequence ID" value="NZ_CP092418.1"/>
</dbReference>
<reference evidence="1" key="1">
    <citation type="submission" date="2022-02" db="EMBL/GenBank/DDBJ databases">
        <title>Coral-associated bacteria.</title>
        <authorList>
            <person name="Tang K."/>
            <person name="Wang X."/>
        </authorList>
    </citation>
    <scope>NUCLEOTIDE SEQUENCE</scope>
    <source>
        <strain evidence="1">SCSIO 43006</strain>
    </source>
</reference>
<gene>
    <name evidence="1" type="ORF">MJO52_14065</name>
</gene>
<protein>
    <submittedName>
        <fullName evidence="1">Uncharacterized protein</fullName>
    </submittedName>
</protein>
<dbReference type="Proteomes" id="UP001055658">
    <property type="component" value="Chromosome"/>
</dbReference>
<organism evidence="1 2">
    <name type="scientific">Microbulbifer variabilis</name>
    <dbReference type="NCBI Taxonomy" id="266805"/>
    <lineage>
        <taxon>Bacteria</taxon>
        <taxon>Pseudomonadati</taxon>
        <taxon>Pseudomonadota</taxon>
        <taxon>Gammaproteobacteria</taxon>
        <taxon>Cellvibrionales</taxon>
        <taxon>Microbulbiferaceae</taxon>
        <taxon>Microbulbifer</taxon>
    </lineage>
</organism>
<proteinExistence type="predicted"/>
<name>A0ABY4V7Q3_9GAMM</name>
<evidence type="ECO:0000313" key="1">
    <source>
        <dbReference type="EMBL" id="USD20202.1"/>
    </source>
</evidence>
<accession>A0ABY4V7Q3</accession>
<sequence length="214" mass="24702">MSAFYFKNVPDYRMRGFIAVRDAFDNLRNILQIAEIVNTCPTCLSSHHEADFDFVIFSGSFSRALISKSDGYFSMSIPFQIIDHGEHISFNFDKAGTEVDGQFISIMRNAILTSRDECFSYDDIVHSIHESFGLEIPDATHYYDAYIALLMEDHGYLRFDDDPDREDGNIHPRYHFDFFYKNSSSVKIGIKSAADIDCFHSLFDSSRPKRYLTE</sequence>
<evidence type="ECO:0000313" key="2">
    <source>
        <dbReference type="Proteomes" id="UP001055658"/>
    </source>
</evidence>
<keyword evidence="2" id="KW-1185">Reference proteome</keyword>
<dbReference type="EMBL" id="CP092418">
    <property type="protein sequence ID" value="USD20202.1"/>
    <property type="molecule type" value="Genomic_DNA"/>
</dbReference>